<accession>A0A6A5UU59</accession>
<reference evidence="1" key="1">
    <citation type="journal article" date="2020" name="Stud. Mycol.">
        <title>101 Dothideomycetes genomes: a test case for predicting lifestyles and emergence of pathogens.</title>
        <authorList>
            <person name="Haridas S."/>
            <person name="Albert R."/>
            <person name="Binder M."/>
            <person name="Bloem J."/>
            <person name="Labutti K."/>
            <person name="Salamov A."/>
            <person name="Andreopoulos B."/>
            <person name="Baker S."/>
            <person name="Barry K."/>
            <person name="Bills G."/>
            <person name="Bluhm B."/>
            <person name="Cannon C."/>
            <person name="Castanera R."/>
            <person name="Culley D."/>
            <person name="Daum C."/>
            <person name="Ezra D."/>
            <person name="Gonzalez J."/>
            <person name="Henrissat B."/>
            <person name="Kuo A."/>
            <person name="Liang C."/>
            <person name="Lipzen A."/>
            <person name="Lutzoni F."/>
            <person name="Magnuson J."/>
            <person name="Mondo S."/>
            <person name="Nolan M."/>
            <person name="Ohm R."/>
            <person name="Pangilinan J."/>
            <person name="Park H.-J."/>
            <person name="Ramirez L."/>
            <person name="Alfaro M."/>
            <person name="Sun H."/>
            <person name="Tritt A."/>
            <person name="Yoshinaga Y."/>
            <person name="Zwiers L.-H."/>
            <person name="Turgeon B."/>
            <person name="Goodwin S."/>
            <person name="Spatafora J."/>
            <person name="Crous P."/>
            <person name="Grigoriev I."/>
        </authorList>
    </citation>
    <scope>NUCLEOTIDE SEQUENCE</scope>
    <source>
        <strain evidence="1">CBS 107.79</strain>
    </source>
</reference>
<sequence>MSIILTCRHMRDIGLGLVYNSTDFLLDVPITALDLPVFYQPTFPIGQNIRKLEVRLKMGFGLQSGLAHWSNDILFLLDLSQNEQVSKWYEKFADEVEIYDLQEYKGSEPHEQLHLLMSLSSWQAMFPQLKQLRLVLKDAFCMSAAQRALIEELPRYAKMSIQPTEVEIVVKAGQKSGAMQTCSGFSFMCPEPSLCDPSGGSLNESWDGNCGELLERVIKSMVHLRTNG</sequence>
<protein>
    <submittedName>
        <fullName evidence="1">Uncharacterized protein</fullName>
    </submittedName>
</protein>
<gene>
    <name evidence="1" type="ORF">BU23DRAFT_572495</name>
</gene>
<dbReference type="AlphaFoldDB" id="A0A6A5UU59"/>
<organism evidence="1 2">
    <name type="scientific">Bimuria novae-zelandiae CBS 107.79</name>
    <dbReference type="NCBI Taxonomy" id="1447943"/>
    <lineage>
        <taxon>Eukaryota</taxon>
        <taxon>Fungi</taxon>
        <taxon>Dikarya</taxon>
        <taxon>Ascomycota</taxon>
        <taxon>Pezizomycotina</taxon>
        <taxon>Dothideomycetes</taxon>
        <taxon>Pleosporomycetidae</taxon>
        <taxon>Pleosporales</taxon>
        <taxon>Massarineae</taxon>
        <taxon>Didymosphaeriaceae</taxon>
        <taxon>Bimuria</taxon>
    </lineage>
</organism>
<dbReference type="Proteomes" id="UP000800036">
    <property type="component" value="Unassembled WGS sequence"/>
</dbReference>
<proteinExistence type="predicted"/>
<evidence type="ECO:0000313" key="2">
    <source>
        <dbReference type="Proteomes" id="UP000800036"/>
    </source>
</evidence>
<keyword evidence="2" id="KW-1185">Reference proteome</keyword>
<evidence type="ECO:0000313" key="1">
    <source>
        <dbReference type="EMBL" id="KAF1968248.1"/>
    </source>
</evidence>
<name>A0A6A5UU59_9PLEO</name>
<dbReference type="EMBL" id="ML976722">
    <property type="protein sequence ID" value="KAF1968248.1"/>
    <property type="molecule type" value="Genomic_DNA"/>
</dbReference>